<dbReference type="AlphaFoldDB" id="A0A2V1JUN9"/>
<sequence length="279" mass="32253">MSKIYFVDSENVGDAWIDLLLADPNGTFLIFYTSHSPRIDYEHAIALMNAKNKPKFIRCYEGSNALDFQLVSYLGYQLRSKNTDEMVIVSNDTGFDAVVHFWSEQNRAITRLTSSNIPTPEIKTEPTPVSEEKATPSSSVDTDTEQTVSGVDLKELYTIINCVSSKESSYIHLAYVHFYGIKKGEDLYKYMRQEKFAAPSVSWKKETRFKKFCELIFKYCNTTDTEIPSDFIAYLYTNLTRTDDKKSLNRKLQTQYPHQGMQLHKILKPFYKTLLKIKK</sequence>
<dbReference type="OrthoDB" id="1668984at2"/>
<evidence type="ECO:0000313" key="4">
    <source>
        <dbReference type="Proteomes" id="UP000245288"/>
    </source>
</evidence>
<feature type="compositionally biased region" description="Low complexity" evidence="1">
    <location>
        <begin position="117"/>
        <end position="128"/>
    </location>
</feature>
<dbReference type="EMBL" id="JRFU01000031">
    <property type="protein sequence ID" value="PWE87524.1"/>
    <property type="molecule type" value="Genomic_DNA"/>
</dbReference>
<gene>
    <name evidence="3" type="ORF">LG34_03545</name>
</gene>
<keyword evidence="4" id="KW-1185">Reference proteome</keyword>
<evidence type="ECO:0000259" key="2">
    <source>
        <dbReference type="Pfam" id="PF18475"/>
    </source>
</evidence>
<name>A0A2V1JUN9_EUBRA</name>
<evidence type="ECO:0000256" key="1">
    <source>
        <dbReference type="SAM" id="MobiDB-lite"/>
    </source>
</evidence>
<accession>A0A2V1JUN9</accession>
<feature type="domain" description="PIN-like" evidence="2">
    <location>
        <begin position="6"/>
        <end position="104"/>
    </location>
</feature>
<reference evidence="3 4" key="1">
    <citation type="submission" date="2014-09" db="EMBL/GenBank/DDBJ databases">
        <title>Butyrate-producing bacteria isolated from human gut.</title>
        <authorList>
            <person name="Zhang Q."/>
            <person name="Zhao L."/>
        </authorList>
    </citation>
    <scope>NUCLEOTIDE SEQUENCE [LARGE SCALE GENOMIC DNA]</scope>
    <source>
        <strain evidence="3 4">21</strain>
    </source>
</reference>
<feature type="region of interest" description="Disordered" evidence="1">
    <location>
        <begin position="113"/>
        <end position="144"/>
    </location>
</feature>
<proteinExistence type="predicted"/>
<dbReference type="RefSeq" id="WP_109214876.1">
    <property type="nucleotide sequence ID" value="NZ_CAJLEE010000067.1"/>
</dbReference>
<dbReference type="InterPro" id="IPR041494">
    <property type="entry name" value="PIN7"/>
</dbReference>
<protein>
    <recommendedName>
        <fullName evidence="2">PIN-like domain-containing protein</fullName>
    </recommendedName>
</protein>
<feature type="compositionally biased region" description="Polar residues" evidence="1">
    <location>
        <begin position="135"/>
        <end position="144"/>
    </location>
</feature>
<dbReference type="Proteomes" id="UP000245288">
    <property type="component" value="Unassembled WGS sequence"/>
</dbReference>
<organism evidence="3 4">
    <name type="scientific">Eubacterium ramulus</name>
    <dbReference type="NCBI Taxonomy" id="39490"/>
    <lineage>
        <taxon>Bacteria</taxon>
        <taxon>Bacillati</taxon>
        <taxon>Bacillota</taxon>
        <taxon>Clostridia</taxon>
        <taxon>Eubacteriales</taxon>
        <taxon>Eubacteriaceae</taxon>
        <taxon>Eubacterium</taxon>
    </lineage>
</organism>
<evidence type="ECO:0000313" key="3">
    <source>
        <dbReference type="EMBL" id="PWE87524.1"/>
    </source>
</evidence>
<comment type="caution">
    <text evidence="3">The sequence shown here is derived from an EMBL/GenBank/DDBJ whole genome shotgun (WGS) entry which is preliminary data.</text>
</comment>
<dbReference type="Pfam" id="PF18475">
    <property type="entry name" value="PIN7"/>
    <property type="match status" value="1"/>
</dbReference>